<dbReference type="InterPro" id="IPR013766">
    <property type="entry name" value="Thioredoxin_domain"/>
</dbReference>
<keyword evidence="4" id="KW-0049">Antioxidant</keyword>
<feature type="compositionally biased region" description="Low complexity" evidence="9">
    <location>
        <begin position="2105"/>
        <end position="2119"/>
    </location>
</feature>
<feature type="region of interest" description="Disordered" evidence="9">
    <location>
        <begin position="1967"/>
        <end position="2025"/>
    </location>
</feature>
<evidence type="ECO:0000256" key="4">
    <source>
        <dbReference type="ARBA" id="ARBA00022862"/>
    </source>
</evidence>
<dbReference type="FunFam" id="3.40.30.10:FF:000003">
    <property type="entry name" value="Peroxiredoxin 1"/>
    <property type="match status" value="1"/>
</dbReference>
<dbReference type="OrthoDB" id="439710at2759"/>
<feature type="domain" description="Thioredoxin" evidence="10">
    <location>
        <begin position="2230"/>
        <end position="2388"/>
    </location>
</feature>
<feature type="compositionally biased region" description="Basic and acidic residues" evidence="9">
    <location>
        <begin position="1582"/>
        <end position="1591"/>
    </location>
</feature>
<dbReference type="GO" id="GO:0006979">
    <property type="term" value="P:response to oxidative stress"/>
    <property type="evidence" value="ECO:0007669"/>
    <property type="project" value="TreeGrafter"/>
</dbReference>
<feature type="compositionally biased region" description="Polar residues" evidence="9">
    <location>
        <begin position="2013"/>
        <end position="2025"/>
    </location>
</feature>
<dbReference type="CDD" id="cd03015">
    <property type="entry name" value="PRX_Typ2cys"/>
    <property type="match status" value="1"/>
</dbReference>
<feature type="region of interest" description="Disordered" evidence="9">
    <location>
        <begin position="835"/>
        <end position="857"/>
    </location>
</feature>
<dbReference type="GO" id="GO:0005783">
    <property type="term" value="C:endoplasmic reticulum"/>
    <property type="evidence" value="ECO:0007669"/>
    <property type="project" value="TreeGrafter"/>
</dbReference>
<proteinExistence type="inferred from homology"/>
<accession>A0A9P0GJT1</accession>
<feature type="region of interest" description="Disordered" evidence="9">
    <location>
        <begin position="1159"/>
        <end position="1190"/>
    </location>
</feature>
<evidence type="ECO:0000313" key="11">
    <source>
        <dbReference type="EMBL" id="CAH1116261.1"/>
    </source>
</evidence>
<dbReference type="PANTHER" id="PTHR10681:SF171">
    <property type="entry name" value="PEROXIREDOXIN 4"/>
    <property type="match status" value="1"/>
</dbReference>
<feature type="region of interest" description="Disordered" evidence="9">
    <location>
        <begin position="1058"/>
        <end position="1141"/>
    </location>
</feature>
<dbReference type="EC" id="1.11.1.24" evidence="2"/>
<evidence type="ECO:0000259" key="10">
    <source>
        <dbReference type="PROSITE" id="PS51352"/>
    </source>
</evidence>
<feature type="region of interest" description="Disordered" evidence="9">
    <location>
        <begin position="1562"/>
        <end position="1622"/>
    </location>
</feature>
<dbReference type="SUPFAM" id="SSF52833">
    <property type="entry name" value="Thioredoxin-like"/>
    <property type="match status" value="1"/>
</dbReference>
<organism evidence="11 12">
    <name type="scientific">Phaedon cochleariae</name>
    <name type="common">Mustard beetle</name>
    <dbReference type="NCBI Taxonomy" id="80249"/>
    <lineage>
        <taxon>Eukaryota</taxon>
        <taxon>Metazoa</taxon>
        <taxon>Ecdysozoa</taxon>
        <taxon>Arthropoda</taxon>
        <taxon>Hexapoda</taxon>
        <taxon>Insecta</taxon>
        <taxon>Pterygota</taxon>
        <taxon>Neoptera</taxon>
        <taxon>Endopterygota</taxon>
        <taxon>Coleoptera</taxon>
        <taxon>Polyphaga</taxon>
        <taxon>Cucujiformia</taxon>
        <taxon>Chrysomeloidea</taxon>
        <taxon>Chrysomelidae</taxon>
        <taxon>Chrysomelinae</taxon>
        <taxon>Chrysomelini</taxon>
        <taxon>Phaedon</taxon>
    </lineage>
</organism>
<keyword evidence="3" id="KW-0575">Peroxidase</keyword>
<feature type="compositionally biased region" description="Basic residues" evidence="9">
    <location>
        <begin position="835"/>
        <end position="852"/>
    </location>
</feature>
<feature type="compositionally biased region" description="Basic residues" evidence="9">
    <location>
        <begin position="2093"/>
        <end position="2104"/>
    </location>
</feature>
<keyword evidence="7" id="KW-0676">Redox-active center</keyword>
<feature type="compositionally biased region" description="Basic and acidic residues" evidence="9">
    <location>
        <begin position="1967"/>
        <end position="1977"/>
    </location>
</feature>
<dbReference type="InterPro" id="IPR017956">
    <property type="entry name" value="AT_hook_DNA-bd_motif"/>
</dbReference>
<comment type="catalytic activity">
    <reaction evidence="8">
        <text>a hydroperoxide + [thioredoxin]-dithiol = an alcohol + [thioredoxin]-disulfide + H2O</text>
        <dbReference type="Rhea" id="RHEA:62620"/>
        <dbReference type="Rhea" id="RHEA-COMP:10698"/>
        <dbReference type="Rhea" id="RHEA-COMP:10700"/>
        <dbReference type="ChEBI" id="CHEBI:15377"/>
        <dbReference type="ChEBI" id="CHEBI:29950"/>
        <dbReference type="ChEBI" id="CHEBI:30879"/>
        <dbReference type="ChEBI" id="CHEBI:35924"/>
        <dbReference type="ChEBI" id="CHEBI:50058"/>
        <dbReference type="EC" id="1.11.1.24"/>
    </reaction>
</comment>
<evidence type="ECO:0000256" key="8">
    <source>
        <dbReference type="ARBA" id="ARBA00049091"/>
    </source>
</evidence>
<reference evidence="11" key="2">
    <citation type="submission" date="2022-10" db="EMBL/GenBank/DDBJ databases">
        <authorList>
            <consortium name="ENA_rothamsted_submissions"/>
            <consortium name="culmorum"/>
            <person name="King R."/>
        </authorList>
    </citation>
    <scope>NUCLEOTIDE SEQUENCE</scope>
</reference>
<dbReference type="Pfam" id="PF00578">
    <property type="entry name" value="AhpC-TSA"/>
    <property type="match status" value="1"/>
</dbReference>
<dbReference type="PROSITE" id="PS51352">
    <property type="entry name" value="THIOREDOXIN_2"/>
    <property type="match status" value="1"/>
</dbReference>
<evidence type="ECO:0000256" key="9">
    <source>
        <dbReference type="SAM" id="MobiDB-lite"/>
    </source>
</evidence>
<feature type="compositionally biased region" description="Basic and acidic residues" evidence="9">
    <location>
        <begin position="409"/>
        <end position="420"/>
    </location>
</feature>
<dbReference type="GO" id="GO:0005829">
    <property type="term" value="C:cytosol"/>
    <property type="evidence" value="ECO:0007669"/>
    <property type="project" value="TreeGrafter"/>
</dbReference>
<feature type="region of interest" description="Disordered" evidence="9">
    <location>
        <begin position="1288"/>
        <end position="1409"/>
    </location>
</feature>
<gene>
    <name evidence="11" type="ORF">PHAECO_LOCUS514</name>
</gene>
<feature type="region of interest" description="Disordered" evidence="9">
    <location>
        <begin position="922"/>
        <end position="946"/>
    </location>
</feature>
<evidence type="ECO:0000256" key="1">
    <source>
        <dbReference type="ARBA" id="ARBA00009796"/>
    </source>
</evidence>
<dbReference type="GO" id="GO:0033554">
    <property type="term" value="P:cellular response to stress"/>
    <property type="evidence" value="ECO:0007669"/>
    <property type="project" value="TreeGrafter"/>
</dbReference>
<feature type="compositionally biased region" description="Basic and acidic residues" evidence="9">
    <location>
        <begin position="493"/>
        <end position="515"/>
    </location>
</feature>
<feature type="region of interest" description="Disordered" evidence="9">
    <location>
        <begin position="468"/>
        <end position="515"/>
    </location>
</feature>
<evidence type="ECO:0000313" key="12">
    <source>
        <dbReference type="Proteomes" id="UP001153737"/>
    </source>
</evidence>
<protein>
    <recommendedName>
        <fullName evidence="2">thioredoxin-dependent peroxiredoxin</fullName>
        <ecNumber evidence="2">1.11.1.24</ecNumber>
    </recommendedName>
</protein>
<dbReference type="GO" id="GO:0003677">
    <property type="term" value="F:DNA binding"/>
    <property type="evidence" value="ECO:0007669"/>
    <property type="project" value="InterPro"/>
</dbReference>
<name>A0A9P0GJT1_PHACE</name>
<feature type="compositionally biased region" description="Basic and acidic residues" evidence="9">
    <location>
        <begin position="1062"/>
        <end position="1071"/>
    </location>
</feature>
<feature type="compositionally biased region" description="Basic and acidic residues" evidence="9">
    <location>
        <begin position="1159"/>
        <end position="1184"/>
    </location>
</feature>
<dbReference type="GO" id="GO:0045454">
    <property type="term" value="P:cell redox homeostasis"/>
    <property type="evidence" value="ECO:0007669"/>
    <property type="project" value="TreeGrafter"/>
</dbReference>
<keyword evidence="6" id="KW-1015">Disulfide bond</keyword>
<comment type="similarity">
    <text evidence="1">Belongs to the peroxiredoxin family. AhpC/Prx1 subfamily.</text>
</comment>
<feature type="compositionally biased region" description="Polar residues" evidence="9">
    <location>
        <begin position="430"/>
        <end position="440"/>
    </location>
</feature>
<evidence type="ECO:0000256" key="3">
    <source>
        <dbReference type="ARBA" id="ARBA00022559"/>
    </source>
</evidence>
<dbReference type="PANTHER" id="PTHR10681">
    <property type="entry name" value="THIOREDOXIN PEROXIDASE"/>
    <property type="match status" value="1"/>
</dbReference>
<dbReference type="Gene3D" id="3.40.30.10">
    <property type="entry name" value="Glutaredoxin"/>
    <property type="match status" value="1"/>
</dbReference>
<reference evidence="11" key="1">
    <citation type="submission" date="2022-01" db="EMBL/GenBank/DDBJ databases">
        <authorList>
            <person name="King R."/>
        </authorList>
    </citation>
    <scope>NUCLEOTIDE SEQUENCE</scope>
</reference>
<feature type="compositionally biased region" description="Basic and acidic residues" evidence="9">
    <location>
        <begin position="1306"/>
        <end position="1354"/>
    </location>
</feature>
<evidence type="ECO:0000256" key="2">
    <source>
        <dbReference type="ARBA" id="ARBA00013017"/>
    </source>
</evidence>
<feature type="compositionally biased region" description="Basic and acidic residues" evidence="9">
    <location>
        <begin position="1984"/>
        <end position="1999"/>
    </location>
</feature>
<feature type="compositionally biased region" description="Basic and acidic residues" evidence="9">
    <location>
        <begin position="1079"/>
        <end position="1094"/>
    </location>
</feature>
<evidence type="ECO:0000256" key="7">
    <source>
        <dbReference type="ARBA" id="ARBA00023284"/>
    </source>
</evidence>
<dbReference type="GO" id="GO:0042744">
    <property type="term" value="P:hydrogen peroxide catabolic process"/>
    <property type="evidence" value="ECO:0007669"/>
    <property type="project" value="TreeGrafter"/>
</dbReference>
<keyword evidence="5" id="KW-0560">Oxidoreductase</keyword>
<feature type="region of interest" description="Disordered" evidence="9">
    <location>
        <begin position="2053"/>
        <end position="2122"/>
    </location>
</feature>
<evidence type="ECO:0000256" key="6">
    <source>
        <dbReference type="ARBA" id="ARBA00023157"/>
    </source>
</evidence>
<dbReference type="EMBL" id="OU896707">
    <property type="protein sequence ID" value="CAH1116261.1"/>
    <property type="molecule type" value="Genomic_DNA"/>
</dbReference>
<dbReference type="GO" id="GO:0008340">
    <property type="term" value="P:determination of adult lifespan"/>
    <property type="evidence" value="ECO:0007669"/>
    <property type="project" value="UniProtKB-ARBA"/>
</dbReference>
<dbReference type="InterPro" id="IPR050217">
    <property type="entry name" value="Peroxiredoxin"/>
</dbReference>
<sequence length="2396" mass="274004">MFFIEDIKENDPSNELYMQNLKKWKRQFHQTKDSKVLTDCIIKFIEYVINYTSGISCHSQISICRSSFALFQELVDDNFVDNFVRYVTQMIFDIIIEEGKNTWCIKKEILKSFNYCIRNASKAIRYKTVSELSDIYLFKIIDSISSYGDYDLQVVVIETIFRMYGRATINARLKDLIPESQELSQSFAEINPERFDEDVRLFLNNLNKISGKIFSIVCDKVKLGDVICIPPTDSIDGIWVDFNTWDSAITWYCIKSSFNENNSDSDDVWNLITLFISDVETASIHSSADKSSTIIHCNLKSPCLSSFEDNQAIIDKAKNLSLLLNSSTQTDKLIDDILPALFGKKLQRPLETRTNNSIKKVSTSAKLEYKALNITVKKKSKPVLSGSKLNVSTSTSCWDPVSIKSMKSDETLSRSLDNSKKLSISSPSSRAITIGSSETSLSDENELLEPENEFQTIPHIQILSGRCTGSSRSRIFDTPKKKISTSITSIQQKQEEKQTGNAEAKQKVSRYEDEKISSEIYETAQDNGSSIESYQTADFDSQKTYLLDSTRNEQNISRKNGQGHMPELTEDFSSLEVNIFQNIPHAKKVSCKSDITSSRNIEEKFQQGIGKENMESGITCEVMSPGFEERLILTGDILLDKPTKISSQSSEIKPKFNKRKERIYSSDSNECDSMKVNIFRDIENIDKKRHSDVNVLIEENLISQVVKILPLKKSNEQEAIQQSDIKSLSEKNIRPHLDVRTDNRREKSEKRNKISSALANEDIDPCKEKSKITSTNIFETHVGMDPPLSSADKDVEKMIMLVREDNIENIQYGRKQRKPKKIVVKKNRKTKMKKNQKTVTKKNQKTVTKKNQKTAMKEKVKTVMKEGQNTVMKEEQKNVNKEEQKNVMKEKQNTVMKEKLKTVMKEEQKTVIEEEQKNVNKEEQKNVMKEKQKTVMRKNQDTHEKSEMNYSKDIAEQHFNYVSAVERNLEMKPIMDENLPLSSYTNINHDRISDVVQEGITKNKKRRGRPKKIILEEKEETDTYLDSEIPEVIELNVVNEEAENINHKDEYLNAVNEEAEDIDHKDKDPRSIENNISTRESDKDHSKSAAHNEECTMISKSVEQEGSEVVQEGITKNKKRRGRPKKIISKEKEETDTCPNNEIPEVIELNVVNEEVENINHKDKDPRLKENNISTRESDKDHSTKSAAHNECIMISKSVEQEGSESRQITRSAIVKKYKKLPKDSVENLVGTVLSPTDEDTNKESIKTIEDEVITENRLSSTKLKESASKITAIVENSTSDEEIIKTSLEQDTEDNTRRIERRKTLKDTSFKKSCEQPKIHVTKHTADEMESDKKDNKTAVREELEKDTTRSEAIKGYSKSVTEDETYIKESTSAEPVDEGGTEKRQKTGSPLMKKASSSSLVDEEIDKKKMDKEIEKQKKYLKKKAHEELEIDHIECTADDKSGDKNYNSTNGRDIEIRPLVGKELTHSIEIGIEDTMPVSENEVNTKKYDNKEDGNTKAAIQSERKLALEDYIERPTTAVLKEIEASYEEENITEQNNKEINEENEKILVVKVQRMGNTINNKDTENDTPGYAISNHPIKNAEENDVTKMNESSPQDENLDDDNEGDYSGNIHTESGPQIPRVTIDPELAFDTLFGKRERKNVTKKIVSCETVKEVTDNLNVENIVEHADNSETATEEQIESETEFQQLFDQKNADTAPKQIKESNAVPDVASCDGTGKVKGATVNLNLIQMEKNIESEYFNNLETTSKEHAKYKEVSQKKAEGKSTKIKNKDLTRDDIVLYQDAMVTDTEIPDSMKINKIDDHFVETSRHNKNDKLVKIPGEKKVKFDPTVGEIPTNLTDSIDTNQSISTTLSVRRRRKLYNPDDITHLENVSSIQNESLQQKEKEKISSIDSMKPVSLQHKEKEEISSINSMEPVSLQHKEKEEICSIDSKKPVLKDLFKKPVEAVNINQSLDQSIVSKRNLKTEFPQKNEKKTNRRKLSKGEISYKDIKKEVEQQQKQQEVIRKRKSSATNPQSRHSGVSNLHSFFSDMVEEFREELGEESLLKKLKRNKQEDVCTKKKTSSKKKDKIAVQKKVHKSVKSRKSEQLHRPRKNKPVKKSRTFPTSDFSSSSSPGSKNAEKLRVVPFEEKNDNNNILSESDLNIRKRPIEIEEKYYSRQKVTNDGNKINILSNIQINPRIDDGILSPKRARIQPQCYIADDAHRDLEGTLKDTHIPQNLNYSTYLSPKVSKPAPLWKSIAVFNCEFIQLESADYLGKYLVFFFYPLDFTFVCPTEIIAFSDRINDFKIIDTEVLACSVDSHFTHLAWTKTPRKEGGLGKINFPLLSDLKHSISKEFGMYMEDLGHTLRGLVIIDAEGIIRQITINDLPVGSCVDETLRLVKAFQYADKHEKAC</sequence>
<feature type="compositionally biased region" description="Basic residues" evidence="9">
    <location>
        <begin position="1116"/>
        <end position="1127"/>
    </location>
</feature>
<dbReference type="GO" id="GO:0008379">
    <property type="term" value="F:thioredoxin peroxidase activity"/>
    <property type="evidence" value="ECO:0007669"/>
    <property type="project" value="TreeGrafter"/>
</dbReference>
<dbReference type="Proteomes" id="UP001153737">
    <property type="component" value="Chromosome 1"/>
</dbReference>
<dbReference type="InterPro" id="IPR036249">
    <property type="entry name" value="Thioredoxin-like_sf"/>
</dbReference>
<dbReference type="InterPro" id="IPR000866">
    <property type="entry name" value="AhpC/TSA"/>
</dbReference>
<keyword evidence="12" id="KW-1185">Reference proteome</keyword>
<feature type="compositionally biased region" description="Basic residues" evidence="9">
    <location>
        <begin position="2062"/>
        <end position="2085"/>
    </location>
</feature>
<feature type="region of interest" description="Disordered" evidence="9">
    <location>
        <begin position="409"/>
        <end position="446"/>
    </location>
</feature>
<evidence type="ECO:0000256" key="5">
    <source>
        <dbReference type="ARBA" id="ARBA00023002"/>
    </source>
</evidence>
<dbReference type="SMART" id="SM00384">
    <property type="entry name" value="AT_hook"/>
    <property type="match status" value="2"/>
</dbReference>